<protein>
    <recommendedName>
        <fullName evidence="1">RiboL-PSP-HEPN domain-containing protein</fullName>
    </recommendedName>
</protein>
<keyword evidence="3" id="KW-1185">Reference proteome</keyword>
<dbReference type="InterPro" id="IPR041519">
    <property type="entry name" value="HEPN_RiboL-PSP"/>
</dbReference>
<proteinExistence type="predicted"/>
<dbReference type="InParanoid" id="B4DBU6"/>
<dbReference type="EMBL" id="ABVL01000040">
    <property type="protein sequence ID" value="EDY16125.1"/>
    <property type="molecule type" value="Genomic_DNA"/>
</dbReference>
<organism evidence="2 3">
    <name type="scientific">Chthoniobacter flavus Ellin428</name>
    <dbReference type="NCBI Taxonomy" id="497964"/>
    <lineage>
        <taxon>Bacteria</taxon>
        <taxon>Pseudomonadati</taxon>
        <taxon>Verrucomicrobiota</taxon>
        <taxon>Spartobacteria</taxon>
        <taxon>Chthoniobacterales</taxon>
        <taxon>Chthoniobacteraceae</taxon>
        <taxon>Chthoniobacter</taxon>
    </lineage>
</organism>
<sequence length="232" mass="26102">MSKFTSAYISFVSRLNEVEDLRRMAAQKEKADAIANSAQINALCRGAVVLLCSHVEAYVKEVGEVALTHVHGKSVGRDKLVNRLFYHISKAVIDEIKDTEDHDRLAEKCFGFITTETPYWSKVGAFPNPLPVDKFNKGFSNPGFKKISAYFNRFGYDNYKTHLSARLAASYHAVVNMVEHMVDTRNKIAHGNPAATKTPHDLKEMIRLVQIFCRATDLTFGAWCKANLCTIR</sequence>
<comment type="caution">
    <text evidence="2">The sequence shown here is derived from an EMBL/GenBank/DDBJ whole genome shotgun (WGS) entry which is preliminary data.</text>
</comment>
<gene>
    <name evidence="2" type="ORF">CfE428DRAFT_6387</name>
</gene>
<dbReference type="Proteomes" id="UP000005824">
    <property type="component" value="Unassembled WGS sequence"/>
</dbReference>
<feature type="domain" description="RiboL-PSP-HEPN" evidence="1">
    <location>
        <begin position="13"/>
        <end position="218"/>
    </location>
</feature>
<name>B4DBU6_9BACT</name>
<evidence type="ECO:0000313" key="2">
    <source>
        <dbReference type="EMBL" id="EDY16125.1"/>
    </source>
</evidence>
<reference evidence="2 3" key="1">
    <citation type="journal article" date="2011" name="J. Bacteriol.">
        <title>Genome sequence of Chthoniobacter flavus Ellin428, an aerobic heterotrophic soil bacterium.</title>
        <authorList>
            <person name="Kant R."/>
            <person name="van Passel M.W."/>
            <person name="Palva A."/>
            <person name="Lucas S."/>
            <person name="Lapidus A."/>
            <person name="Glavina Del Rio T."/>
            <person name="Dalin E."/>
            <person name="Tice H."/>
            <person name="Bruce D."/>
            <person name="Goodwin L."/>
            <person name="Pitluck S."/>
            <person name="Larimer F.W."/>
            <person name="Land M.L."/>
            <person name="Hauser L."/>
            <person name="Sangwan P."/>
            <person name="de Vos W.M."/>
            <person name="Janssen P.H."/>
            <person name="Smidt H."/>
        </authorList>
    </citation>
    <scope>NUCLEOTIDE SEQUENCE [LARGE SCALE GENOMIC DNA]</scope>
    <source>
        <strain evidence="2 3">Ellin428</strain>
    </source>
</reference>
<evidence type="ECO:0000313" key="3">
    <source>
        <dbReference type="Proteomes" id="UP000005824"/>
    </source>
</evidence>
<dbReference type="Pfam" id="PF18735">
    <property type="entry name" value="HEPN_RiboL-PSP"/>
    <property type="match status" value="1"/>
</dbReference>
<dbReference type="AlphaFoldDB" id="B4DBU6"/>
<dbReference type="STRING" id="497964.CfE428DRAFT_6387"/>
<accession>B4DBU6</accession>
<dbReference type="RefSeq" id="WP_006983705.1">
    <property type="nucleotide sequence ID" value="NZ_ABVL01000040.1"/>
</dbReference>
<evidence type="ECO:0000259" key="1">
    <source>
        <dbReference type="Pfam" id="PF18735"/>
    </source>
</evidence>